<organism evidence="1 2">
    <name type="scientific">Allorhodopirellula solitaria</name>
    <dbReference type="NCBI Taxonomy" id="2527987"/>
    <lineage>
        <taxon>Bacteria</taxon>
        <taxon>Pseudomonadati</taxon>
        <taxon>Planctomycetota</taxon>
        <taxon>Planctomycetia</taxon>
        <taxon>Pirellulales</taxon>
        <taxon>Pirellulaceae</taxon>
        <taxon>Allorhodopirellula</taxon>
    </lineage>
</organism>
<sequence>MRRHPVITWVASLRYVQLLRRLPMRKATVRWSHLASLVQTMALSFNPYRPP</sequence>
<evidence type="ECO:0000313" key="1">
    <source>
        <dbReference type="EMBL" id="TWT55955.1"/>
    </source>
</evidence>
<protein>
    <submittedName>
        <fullName evidence="1">Uncharacterized protein</fullName>
    </submittedName>
</protein>
<reference evidence="1 2" key="1">
    <citation type="submission" date="2019-02" db="EMBL/GenBank/DDBJ databases">
        <title>Deep-cultivation of Planctomycetes and their phenomic and genomic characterization uncovers novel biology.</title>
        <authorList>
            <person name="Wiegand S."/>
            <person name="Jogler M."/>
            <person name="Boedeker C."/>
            <person name="Pinto D."/>
            <person name="Vollmers J."/>
            <person name="Rivas-Marin E."/>
            <person name="Kohn T."/>
            <person name="Peeters S.H."/>
            <person name="Heuer A."/>
            <person name="Rast P."/>
            <person name="Oberbeckmann S."/>
            <person name="Bunk B."/>
            <person name="Jeske O."/>
            <person name="Meyerdierks A."/>
            <person name="Storesund J.E."/>
            <person name="Kallscheuer N."/>
            <person name="Luecker S."/>
            <person name="Lage O.M."/>
            <person name="Pohl T."/>
            <person name="Merkel B.J."/>
            <person name="Hornburger P."/>
            <person name="Mueller R.-W."/>
            <person name="Bruemmer F."/>
            <person name="Labrenz M."/>
            <person name="Spormann A.M."/>
            <person name="Op Den Camp H."/>
            <person name="Overmann J."/>
            <person name="Amann R."/>
            <person name="Jetten M.S.M."/>
            <person name="Mascher T."/>
            <person name="Medema M.H."/>
            <person name="Devos D.P."/>
            <person name="Kaster A.-K."/>
            <person name="Ovreas L."/>
            <person name="Rohde M."/>
            <person name="Galperin M.Y."/>
            <person name="Jogler C."/>
        </authorList>
    </citation>
    <scope>NUCLEOTIDE SEQUENCE [LARGE SCALE GENOMIC DNA]</scope>
    <source>
        <strain evidence="1 2">CA85</strain>
    </source>
</reference>
<keyword evidence="2" id="KW-1185">Reference proteome</keyword>
<gene>
    <name evidence="1" type="ORF">CA85_46630</name>
</gene>
<proteinExistence type="predicted"/>
<comment type="caution">
    <text evidence="1">The sequence shown here is derived from an EMBL/GenBank/DDBJ whole genome shotgun (WGS) entry which is preliminary data.</text>
</comment>
<accession>A0A5C5X1C5</accession>
<dbReference type="Proteomes" id="UP000318053">
    <property type="component" value="Unassembled WGS sequence"/>
</dbReference>
<dbReference type="AlphaFoldDB" id="A0A5C5X1C5"/>
<dbReference type="EMBL" id="SJPK01000019">
    <property type="protein sequence ID" value="TWT55955.1"/>
    <property type="molecule type" value="Genomic_DNA"/>
</dbReference>
<name>A0A5C5X1C5_9BACT</name>
<evidence type="ECO:0000313" key="2">
    <source>
        <dbReference type="Proteomes" id="UP000318053"/>
    </source>
</evidence>